<name>A0A9P4Q1Y7_9PEZI</name>
<organism evidence="1 2">
    <name type="scientific">Polychaeton citri CBS 116435</name>
    <dbReference type="NCBI Taxonomy" id="1314669"/>
    <lineage>
        <taxon>Eukaryota</taxon>
        <taxon>Fungi</taxon>
        <taxon>Dikarya</taxon>
        <taxon>Ascomycota</taxon>
        <taxon>Pezizomycotina</taxon>
        <taxon>Dothideomycetes</taxon>
        <taxon>Dothideomycetidae</taxon>
        <taxon>Capnodiales</taxon>
        <taxon>Capnodiaceae</taxon>
        <taxon>Polychaeton</taxon>
    </lineage>
</organism>
<reference evidence="1" key="1">
    <citation type="journal article" date="2020" name="Stud. Mycol.">
        <title>101 Dothideomycetes genomes: a test case for predicting lifestyles and emergence of pathogens.</title>
        <authorList>
            <person name="Haridas S."/>
            <person name="Albert R."/>
            <person name="Binder M."/>
            <person name="Bloem J."/>
            <person name="Labutti K."/>
            <person name="Salamov A."/>
            <person name="Andreopoulos B."/>
            <person name="Baker S."/>
            <person name="Barry K."/>
            <person name="Bills G."/>
            <person name="Bluhm B."/>
            <person name="Cannon C."/>
            <person name="Castanera R."/>
            <person name="Culley D."/>
            <person name="Daum C."/>
            <person name="Ezra D."/>
            <person name="Gonzalez J."/>
            <person name="Henrissat B."/>
            <person name="Kuo A."/>
            <person name="Liang C."/>
            <person name="Lipzen A."/>
            <person name="Lutzoni F."/>
            <person name="Magnuson J."/>
            <person name="Mondo S."/>
            <person name="Nolan M."/>
            <person name="Ohm R."/>
            <person name="Pangilinan J."/>
            <person name="Park H.-J."/>
            <person name="Ramirez L."/>
            <person name="Alfaro M."/>
            <person name="Sun H."/>
            <person name="Tritt A."/>
            <person name="Yoshinaga Y."/>
            <person name="Zwiers L.-H."/>
            <person name="Turgeon B."/>
            <person name="Goodwin S."/>
            <person name="Spatafora J."/>
            <person name="Crous P."/>
            <person name="Grigoriev I."/>
        </authorList>
    </citation>
    <scope>NUCLEOTIDE SEQUENCE</scope>
    <source>
        <strain evidence="1">CBS 116435</strain>
    </source>
</reference>
<evidence type="ECO:0000313" key="1">
    <source>
        <dbReference type="EMBL" id="KAF2716557.1"/>
    </source>
</evidence>
<keyword evidence="2" id="KW-1185">Reference proteome</keyword>
<accession>A0A9P4Q1Y7</accession>
<dbReference type="AlphaFoldDB" id="A0A9P4Q1Y7"/>
<gene>
    <name evidence="1" type="ORF">K431DRAFT_298554</name>
</gene>
<dbReference type="Proteomes" id="UP000799441">
    <property type="component" value="Unassembled WGS sequence"/>
</dbReference>
<proteinExistence type="predicted"/>
<protein>
    <submittedName>
        <fullName evidence="1">Uncharacterized protein</fullName>
    </submittedName>
</protein>
<evidence type="ECO:0000313" key="2">
    <source>
        <dbReference type="Proteomes" id="UP000799441"/>
    </source>
</evidence>
<comment type="caution">
    <text evidence="1">The sequence shown here is derived from an EMBL/GenBank/DDBJ whole genome shotgun (WGS) entry which is preliminary data.</text>
</comment>
<sequence length="359" mass="41455">MACQWGRLPIEVQQRICILLLPRVELVESPQDFQGKTFAFKVINPDEVMGYLNIRQASKGFKSLIADVWDHHSVATLAMDMEVHARPDTPATPWFAESKMVPTLPFTLFSKVRHLHLTQTYVVRSSIRDHHRVLLCRCNKWHCRGFMAQVGDMIIISEPFPYFSSHSGSGNETFTTRQEAENVILHRIVDQCGVAESFKTDPSLLQEISADDPRCTERQTRAQHVIRRAFNYRLVNMTQAIIKFTRRINGLGLECTFGPIWDGNISLDFEMISEDELLAPEMQAIRSHVRDRFQLCNGSQALGSLETTRPNEWSSRVFLRLWDALHLCNFELPRQQKFPHTELIIQRGISWRRFMAGKS</sequence>
<dbReference type="EMBL" id="MU003869">
    <property type="protein sequence ID" value="KAF2716557.1"/>
    <property type="molecule type" value="Genomic_DNA"/>
</dbReference>